<reference evidence="5 6" key="1">
    <citation type="submission" date="2019-03" db="EMBL/GenBank/DDBJ databases">
        <title>Genomic Encyclopedia of Type Strains, Phase IV (KMG-IV): sequencing the most valuable type-strain genomes for metagenomic binning, comparative biology and taxonomic classification.</title>
        <authorList>
            <person name="Goeker M."/>
        </authorList>
    </citation>
    <scope>NUCLEOTIDE SEQUENCE [LARGE SCALE GENOMIC DNA]</scope>
    <source>
        <strain evidence="5 6">DSM 100055</strain>
    </source>
</reference>
<evidence type="ECO:0000313" key="6">
    <source>
        <dbReference type="Proteomes" id="UP000294678"/>
    </source>
</evidence>
<dbReference type="PANTHER" id="PTHR42756:SF1">
    <property type="entry name" value="TRANSCRIPTIONAL REPRESSOR OF EMRAB OPERON"/>
    <property type="match status" value="1"/>
</dbReference>
<dbReference type="Proteomes" id="UP000294678">
    <property type="component" value="Unassembled WGS sequence"/>
</dbReference>
<evidence type="ECO:0000313" key="5">
    <source>
        <dbReference type="EMBL" id="TDT71452.1"/>
    </source>
</evidence>
<name>A0AA46DZH9_9FUSO</name>
<dbReference type="GO" id="GO:0003677">
    <property type="term" value="F:DNA binding"/>
    <property type="evidence" value="ECO:0007669"/>
    <property type="project" value="UniProtKB-KW"/>
</dbReference>
<keyword evidence="3" id="KW-0804">Transcription</keyword>
<keyword evidence="1" id="KW-0805">Transcription regulation</keyword>
<protein>
    <submittedName>
        <fullName evidence="5">DNA-binding MarR family transcriptional regulator</fullName>
    </submittedName>
</protein>
<keyword evidence="2 5" id="KW-0238">DNA-binding</keyword>
<evidence type="ECO:0000256" key="1">
    <source>
        <dbReference type="ARBA" id="ARBA00023015"/>
    </source>
</evidence>
<evidence type="ECO:0000256" key="2">
    <source>
        <dbReference type="ARBA" id="ARBA00023125"/>
    </source>
</evidence>
<dbReference type="AlphaFoldDB" id="A0AA46DZH9"/>
<dbReference type="PANTHER" id="PTHR42756">
    <property type="entry name" value="TRANSCRIPTIONAL REGULATOR, MARR"/>
    <property type="match status" value="1"/>
</dbReference>
<feature type="domain" description="HTH marR-type" evidence="4">
    <location>
        <begin position="6"/>
        <end position="139"/>
    </location>
</feature>
<evidence type="ECO:0000259" key="4">
    <source>
        <dbReference type="PROSITE" id="PS50995"/>
    </source>
</evidence>
<dbReference type="EMBL" id="SOBG01000003">
    <property type="protein sequence ID" value="TDT71452.1"/>
    <property type="molecule type" value="Genomic_DNA"/>
</dbReference>
<dbReference type="GO" id="GO:0003700">
    <property type="term" value="F:DNA-binding transcription factor activity"/>
    <property type="evidence" value="ECO:0007669"/>
    <property type="project" value="InterPro"/>
</dbReference>
<proteinExistence type="predicted"/>
<dbReference type="PROSITE" id="PS01117">
    <property type="entry name" value="HTH_MARR_1"/>
    <property type="match status" value="1"/>
</dbReference>
<dbReference type="PROSITE" id="PS50995">
    <property type="entry name" value="HTH_MARR_2"/>
    <property type="match status" value="1"/>
</dbReference>
<dbReference type="SMART" id="SM00347">
    <property type="entry name" value="HTH_MARR"/>
    <property type="match status" value="1"/>
</dbReference>
<keyword evidence="6" id="KW-1185">Reference proteome</keyword>
<dbReference type="InterPro" id="IPR023187">
    <property type="entry name" value="Tscrpt_reg_MarR-type_CS"/>
</dbReference>
<dbReference type="InterPro" id="IPR000835">
    <property type="entry name" value="HTH_MarR-typ"/>
</dbReference>
<comment type="caution">
    <text evidence="5">The sequence shown here is derived from an EMBL/GenBank/DDBJ whole genome shotgun (WGS) entry which is preliminary data.</text>
</comment>
<evidence type="ECO:0000256" key="3">
    <source>
        <dbReference type="ARBA" id="ARBA00023163"/>
    </source>
</evidence>
<dbReference type="Pfam" id="PF01047">
    <property type="entry name" value="MarR"/>
    <property type="match status" value="1"/>
</dbReference>
<organism evidence="5 6">
    <name type="scientific">Hypnocyclicus thermotrophus</name>
    <dbReference type="NCBI Taxonomy" id="1627895"/>
    <lineage>
        <taxon>Bacteria</taxon>
        <taxon>Fusobacteriati</taxon>
        <taxon>Fusobacteriota</taxon>
        <taxon>Fusobacteriia</taxon>
        <taxon>Fusobacteriales</taxon>
        <taxon>Fusobacteriaceae</taxon>
        <taxon>Hypnocyclicus</taxon>
    </lineage>
</organism>
<dbReference type="SUPFAM" id="SSF46785">
    <property type="entry name" value="Winged helix' DNA-binding domain"/>
    <property type="match status" value="1"/>
</dbReference>
<dbReference type="InterPro" id="IPR036388">
    <property type="entry name" value="WH-like_DNA-bd_sf"/>
</dbReference>
<sequence>MNEEIYNKNIEELFHVVSKMHFKTVIQELEKIGLYKGQPPVLFMLYKKNGLPQNKIAEKIHVSKATLSKMLQRMEKNEFIKRIKDKNDKRITRVYITEKSIKLKPLIDEKFKNINNISFKNFSVEEKKLMKSLLLKIYFNLKNI</sequence>
<accession>A0AA46DZH9</accession>
<dbReference type="RefSeq" id="WP_134112720.1">
    <property type="nucleotide sequence ID" value="NZ_SOBG01000003.1"/>
</dbReference>
<gene>
    <name evidence="5" type="ORF">EV215_0827</name>
</gene>
<dbReference type="InterPro" id="IPR036390">
    <property type="entry name" value="WH_DNA-bd_sf"/>
</dbReference>
<dbReference type="Gene3D" id="1.10.10.10">
    <property type="entry name" value="Winged helix-like DNA-binding domain superfamily/Winged helix DNA-binding domain"/>
    <property type="match status" value="1"/>
</dbReference>
<dbReference type="PRINTS" id="PR00598">
    <property type="entry name" value="HTHMARR"/>
</dbReference>